<dbReference type="OrthoDB" id="9989112at2759"/>
<sequence length="577" mass="66911">MEERKKVKGRKLGSTRRLKPQQPDPEETRSETNSRSEEDDAFFGDILGKMRSTLCEDKDESSIFISRNDMEKVSSITFLGVEELELLFDELNSEGKGYLTFEEFTSGLRNHFNSDTNPWIQKRKRKSTKREEIYKLPSIEEADTEERKQFMTFMEHLGANNIFEDETEIWKLWTKLGHDEPYLLENLEELLAKVTSQIKEARKEKETLEMVLKKRISEHNKEVQHLYEEMEQQIHAERRRLLNESDVRSNIHSEELRKAVDVKNKEVQQLVAVQDELERELNNLRSTQQATKTENEKLKQTNLDLEEHLEKIRDQLSDAQGRLIEMEHKMAQSDMERTRVISIEEDPMPQYQYQLSGASITEEDILSYHIYSTETQKESEHIMSGPNIGSNTFDATDKKSAVSIEWSETSSKTKDDFQNHSLCQVPLSDHCMPDNCNQQELALQGVSLKHNDTQSHKSLQAEMSQIKDTLQSPTFRKEKPRTNTSTTNNTEENMKVKKVTFVQANKEHIQNAIENTAYEITGQPDHVYKILFIGNSSVGKTSFLHRIHGGSYQRDTSATIEFSKNLERGLKMECGSS</sequence>
<organism evidence="4 5">
    <name type="scientific">Hymenochirus boettgeri</name>
    <name type="common">Congo dwarf clawed frog</name>
    <dbReference type="NCBI Taxonomy" id="247094"/>
    <lineage>
        <taxon>Eukaryota</taxon>
        <taxon>Metazoa</taxon>
        <taxon>Chordata</taxon>
        <taxon>Craniata</taxon>
        <taxon>Vertebrata</taxon>
        <taxon>Euteleostomi</taxon>
        <taxon>Amphibia</taxon>
        <taxon>Batrachia</taxon>
        <taxon>Anura</taxon>
        <taxon>Pipoidea</taxon>
        <taxon>Pipidae</taxon>
        <taxon>Pipinae</taxon>
        <taxon>Hymenochirus</taxon>
    </lineage>
</organism>
<evidence type="ECO:0000256" key="1">
    <source>
        <dbReference type="SAM" id="Coils"/>
    </source>
</evidence>
<dbReference type="Gene3D" id="3.40.50.300">
    <property type="entry name" value="P-loop containing nucleotide triphosphate hydrolases"/>
    <property type="match status" value="1"/>
</dbReference>
<dbReference type="SUPFAM" id="SSF47473">
    <property type="entry name" value="EF-hand"/>
    <property type="match status" value="1"/>
</dbReference>
<feature type="coiled-coil region" evidence="1">
    <location>
        <begin position="184"/>
        <end position="329"/>
    </location>
</feature>
<reference evidence="4" key="1">
    <citation type="thesis" date="2020" institute="ProQuest LLC" country="789 East Eisenhower Parkway, Ann Arbor, MI, USA">
        <title>Comparative Genomics and Chromosome Evolution.</title>
        <authorList>
            <person name="Mudd A.B."/>
        </authorList>
    </citation>
    <scope>NUCLEOTIDE SEQUENCE</scope>
    <source>
        <strain evidence="4">Female2</strain>
        <tissue evidence="4">Blood</tissue>
    </source>
</reference>
<proteinExistence type="predicted"/>
<name>A0A8T2JZZ5_9PIPI</name>
<dbReference type="InterPro" id="IPR011992">
    <property type="entry name" value="EF-hand-dom_pair"/>
</dbReference>
<dbReference type="Proteomes" id="UP000812440">
    <property type="component" value="Chromosome 2"/>
</dbReference>
<feature type="compositionally biased region" description="Basic residues" evidence="2">
    <location>
        <begin position="1"/>
        <end position="19"/>
    </location>
</feature>
<protein>
    <recommendedName>
        <fullName evidence="3">EF-hand domain-containing protein</fullName>
    </recommendedName>
</protein>
<feature type="region of interest" description="Disordered" evidence="2">
    <location>
        <begin position="1"/>
        <end position="41"/>
    </location>
</feature>
<dbReference type="GO" id="GO:0005509">
    <property type="term" value="F:calcium ion binding"/>
    <property type="evidence" value="ECO:0007669"/>
    <property type="project" value="InterPro"/>
</dbReference>
<keyword evidence="5" id="KW-1185">Reference proteome</keyword>
<dbReference type="AlphaFoldDB" id="A0A8T2JZZ5"/>
<evidence type="ECO:0000259" key="3">
    <source>
        <dbReference type="PROSITE" id="PS50222"/>
    </source>
</evidence>
<dbReference type="PROSITE" id="PS50222">
    <property type="entry name" value="EF_HAND_2"/>
    <property type="match status" value="1"/>
</dbReference>
<keyword evidence="1" id="KW-0175">Coiled coil</keyword>
<dbReference type="InterPro" id="IPR002048">
    <property type="entry name" value="EF_hand_dom"/>
</dbReference>
<dbReference type="EMBL" id="JAACNH010000002">
    <property type="protein sequence ID" value="KAG8450835.1"/>
    <property type="molecule type" value="Genomic_DNA"/>
</dbReference>
<dbReference type="SUPFAM" id="SSF52540">
    <property type="entry name" value="P-loop containing nucleoside triphosphate hydrolases"/>
    <property type="match status" value="1"/>
</dbReference>
<accession>A0A8T2JZZ5</accession>
<evidence type="ECO:0000313" key="5">
    <source>
        <dbReference type="Proteomes" id="UP000812440"/>
    </source>
</evidence>
<comment type="caution">
    <text evidence="4">The sequence shown here is derived from an EMBL/GenBank/DDBJ whole genome shotgun (WGS) entry which is preliminary data.</text>
</comment>
<evidence type="ECO:0000256" key="2">
    <source>
        <dbReference type="SAM" id="MobiDB-lite"/>
    </source>
</evidence>
<feature type="compositionally biased region" description="Basic and acidic residues" evidence="2">
    <location>
        <begin position="26"/>
        <end position="36"/>
    </location>
</feature>
<feature type="domain" description="EF-hand" evidence="3">
    <location>
        <begin position="79"/>
        <end position="114"/>
    </location>
</feature>
<dbReference type="InterPro" id="IPR027417">
    <property type="entry name" value="P-loop_NTPase"/>
</dbReference>
<evidence type="ECO:0000313" key="4">
    <source>
        <dbReference type="EMBL" id="KAG8450835.1"/>
    </source>
</evidence>
<gene>
    <name evidence="4" type="ORF">GDO86_003198</name>
</gene>